<dbReference type="NCBIfam" id="TIGR00577">
    <property type="entry name" value="fpg"/>
    <property type="match status" value="1"/>
</dbReference>
<dbReference type="SUPFAM" id="SSF81624">
    <property type="entry name" value="N-terminal domain of MutM-like DNA repair proteins"/>
    <property type="match status" value="1"/>
</dbReference>
<evidence type="ECO:0000313" key="20">
    <source>
        <dbReference type="Proteomes" id="UP000199288"/>
    </source>
</evidence>
<dbReference type="Gene3D" id="1.10.8.50">
    <property type="match status" value="1"/>
</dbReference>
<evidence type="ECO:0000256" key="2">
    <source>
        <dbReference type="ARBA" id="ARBA00001947"/>
    </source>
</evidence>
<keyword evidence="10" id="KW-0238">DNA-binding</keyword>
<evidence type="ECO:0000256" key="7">
    <source>
        <dbReference type="ARBA" id="ARBA00022771"/>
    </source>
</evidence>
<organism evidence="19 20">
    <name type="scientific">Bowdeniella nasicola</name>
    <dbReference type="NCBI Taxonomy" id="208480"/>
    <lineage>
        <taxon>Bacteria</taxon>
        <taxon>Bacillati</taxon>
        <taxon>Actinomycetota</taxon>
        <taxon>Actinomycetes</taxon>
        <taxon>Actinomycetales</taxon>
        <taxon>Actinomycetaceae</taxon>
        <taxon>Bowdeniella</taxon>
    </lineage>
</organism>
<evidence type="ECO:0000256" key="3">
    <source>
        <dbReference type="ARBA" id="ARBA00009409"/>
    </source>
</evidence>
<name>A0A1H4C1Q5_9ACTO</name>
<dbReference type="PROSITE" id="PS51066">
    <property type="entry name" value="ZF_FPG_2"/>
    <property type="match status" value="1"/>
</dbReference>
<protein>
    <submittedName>
        <fullName evidence="19">DNA-(Apurinic or apyrimidinic site) lyase</fullName>
    </submittedName>
</protein>
<keyword evidence="8" id="KW-0378">Hydrolase</keyword>
<evidence type="ECO:0000256" key="11">
    <source>
        <dbReference type="ARBA" id="ARBA00023204"/>
    </source>
</evidence>
<dbReference type="SUPFAM" id="SSF57716">
    <property type="entry name" value="Glucocorticoid receptor-like (DNA-binding domain)"/>
    <property type="match status" value="1"/>
</dbReference>
<comment type="catalytic activity">
    <reaction evidence="15">
        <text>2'-deoxyribonucleotide-(2'-deoxyribose 5'-phosphate)-2'-deoxyribonucleotide-DNA = a 3'-end 2'-deoxyribonucleotide-(2,3-dehydro-2,3-deoxyribose 5'-phosphate)-DNA + a 5'-end 5'-phospho-2'-deoxyribonucleoside-DNA + H(+)</text>
        <dbReference type="Rhea" id="RHEA:66592"/>
        <dbReference type="Rhea" id="RHEA-COMP:13180"/>
        <dbReference type="Rhea" id="RHEA-COMP:16897"/>
        <dbReference type="Rhea" id="RHEA-COMP:17067"/>
        <dbReference type="ChEBI" id="CHEBI:15378"/>
        <dbReference type="ChEBI" id="CHEBI:136412"/>
        <dbReference type="ChEBI" id="CHEBI:157695"/>
        <dbReference type="ChEBI" id="CHEBI:167181"/>
        <dbReference type="EC" id="4.2.99.18"/>
    </reaction>
</comment>
<dbReference type="InterPro" id="IPR012319">
    <property type="entry name" value="FPG_cat"/>
</dbReference>
<feature type="domain" description="Formamidopyrimidine-DNA glycosylase catalytic" evidence="18">
    <location>
        <begin position="2"/>
        <end position="117"/>
    </location>
</feature>
<dbReference type="GO" id="GO:0140078">
    <property type="term" value="F:class I DNA-(apurinic or apyrimidinic site) endonuclease activity"/>
    <property type="evidence" value="ECO:0007669"/>
    <property type="project" value="UniProtKB-EC"/>
</dbReference>
<sequence length="300" mass="32853">MPELPEVETVRAGLARHLLTQPVIDAEFFHPCATRRSPGGEDHILDVLAGTRLEGVVRRGKYLWWELSERAEALVIHLGMSGQILIDPRPGMPTHHRRARFHIGEHDVWFVDQRTFGHLLVSPLVPTSDSKSAGWGSSAALIPEVVSHIARDPLDDHYEPAATARAIRGRTTSIKRALLDQSLIAGIGNIYADEALWRARIHPGRATATMTQRAVLGLLGHVRDVLAEALAAGGTSFDALYVDTSGRSGYFARELNAYGRTGAPCPRCGRPIVRESFANRSSHRCPSCQRLPAPAHLAKC</sequence>
<keyword evidence="13" id="KW-0511">Multifunctional enzyme</keyword>
<keyword evidence="11" id="KW-0234">DNA repair</keyword>
<dbReference type="FunFam" id="1.10.8.50:FF:000003">
    <property type="entry name" value="Formamidopyrimidine-DNA glycosylase"/>
    <property type="match status" value="1"/>
</dbReference>
<proteinExistence type="inferred from homology"/>
<dbReference type="InterPro" id="IPR035937">
    <property type="entry name" value="FPG_N"/>
</dbReference>
<evidence type="ECO:0000256" key="1">
    <source>
        <dbReference type="ARBA" id="ARBA00001668"/>
    </source>
</evidence>
<dbReference type="GO" id="GO:0003690">
    <property type="term" value="F:double-stranded DNA binding"/>
    <property type="evidence" value="ECO:0007669"/>
    <property type="project" value="UniProtKB-ARBA"/>
</dbReference>
<dbReference type="EMBL" id="FNQV01000011">
    <property type="protein sequence ID" value="SEA54318.1"/>
    <property type="molecule type" value="Genomic_DNA"/>
</dbReference>
<dbReference type="InterPro" id="IPR010663">
    <property type="entry name" value="Znf_FPG/IleRS"/>
</dbReference>
<keyword evidence="9" id="KW-0862">Zinc</keyword>
<keyword evidence="7 16" id="KW-0863">Zinc-finger</keyword>
<comment type="catalytic activity">
    <reaction evidence="1">
        <text>Hydrolysis of DNA containing ring-opened 7-methylguanine residues, releasing 2,6-diamino-4-hydroxy-5-(N-methyl)formamidopyrimidine.</text>
        <dbReference type="EC" id="3.2.2.23"/>
    </reaction>
</comment>
<dbReference type="SMART" id="SM01232">
    <property type="entry name" value="H2TH"/>
    <property type="match status" value="1"/>
</dbReference>
<dbReference type="NCBIfam" id="NF002211">
    <property type="entry name" value="PRK01103.1"/>
    <property type="match status" value="1"/>
</dbReference>
<dbReference type="Pfam" id="PF06827">
    <property type="entry name" value="zf-FPG_IleRS"/>
    <property type="match status" value="1"/>
</dbReference>
<keyword evidence="12 19" id="KW-0456">Lyase</keyword>
<evidence type="ECO:0000259" key="18">
    <source>
        <dbReference type="PROSITE" id="PS51068"/>
    </source>
</evidence>
<gene>
    <name evidence="19" type="ORF">SAMN02910418_01837</name>
</gene>
<dbReference type="PANTHER" id="PTHR22993">
    <property type="entry name" value="FORMAMIDOPYRIMIDINE-DNA GLYCOSYLASE"/>
    <property type="match status" value="1"/>
</dbReference>
<evidence type="ECO:0000256" key="9">
    <source>
        <dbReference type="ARBA" id="ARBA00022833"/>
    </source>
</evidence>
<evidence type="ECO:0000256" key="5">
    <source>
        <dbReference type="ARBA" id="ARBA00022723"/>
    </source>
</evidence>
<dbReference type="Gene3D" id="3.20.190.10">
    <property type="entry name" value="MutM-like, N-terminal"/>
    <property type="match status" value="1"/>
</dbReference>
<accession>A0A1H4C1Q5</accession>
<dbReference type="CDD" id="cd08966">
    <property type="entry name" value="EcFpg-like_N"/>
    <property type="match status" value="1"/>
</dbReference>
<comment type="similarity">
    <text evidence="3">Belongs to the FPG family.</text>
</comment>
<comment type="subunit">
    <text evidence="4">Monomer.</text>
</comment>
<keyword evidence="5" id="KW-0479">Metal-binding</keyword>
<dbReference type="Proteomes" id="UP000199288">
    <property type="component" value="Unassembled WGS sequence"/>
</dbReference>
<dbReference type="PROSITE" id="PS51068">
    <property type="entry name" value="FPG_CAT"/>
    <property type="match status" value="1"/>
</dbReference>
<comment type="cofactor">
    <cofactor evidence="2">
        <name>Zn(2+)</name>
        <dbReference type="ChEBI" id="CHEBI:29105"/>
    </cofactor>
</comment>
<evidence type="ECO:0000256" key="16">
    <source>
        <dbReference type="PROSITE-ProRule" id="PRU00391"/>
    </source>
</evidence>
<evidence type="ECO:0000256" key="6">
    <source>
        <dbReference type="ARBA" id="ARBA00022763"/>
    </source>
</evidence>
<keyword evidence="14" id="KW-0326">Glycosidase</keyword>
<dbReference type="SMART" id="SM00898">
    <property type="entry name" value="Fapy_DNA_glyco"/>
    <property type="match status" value="1"/>
</dbReference>
<evidence type="ECO:0000256" key="15">
    <source>
        <dbReference type="ARBA" id="ARBA00044632"/>
    </source>
</evidence>
<evidence type="ECO:0000256" key="13">
    <source>
        <dbReference type="ARBA" id="ARBA00023268"/>
    </source>
</evidence>
<evidence type="ECO:0000313" key="19">
    <source>
        <dbReference type="EMBL" id="SEA54318.1"/>
    </source>
</evidence>
<evidence type="ECO:0000256" key="14">
    <source>
        <dbReference type="ARBA" id="ARBA00023295"/>
    </source>
</evidence>
<dbReference type="InterPro" id="IPR015886">
    <property type="entry name" value="H2TH_FPG"/>
</dbReference>
<dbReference type="AlphaFoldDB" id="A0A1H4C1Q5"/>
<reference evidence="20" key="1">
    <citation type="submission" date="2016-10" db="EMBL/GenBank/DDBJ databases">
        <authorList>
            <person name="Varghese N."/>
            <person name="Submissions S."/>
        </authorList>
    </citation>
    <scope>NUCLEOTIDE SEQUENCE [LARGE SCALE GENOMIC DNA]</scope>
    <source>
        <strain evidence="20">KPR-1</strain>
    </source>
</reference>
<dbReference type="GO" id="GO:0006979">
    <property type="term" value="P:response to oxidative stress"/>
    <property type="evidence" value="ECO:0007669"/>
    <property type="project" value="UniProtKB-ARBA"/>
</dbReference>
<dbReference type="InterPro" id="IPR010979">
    <property type="entry name" value="Ribosomal_uS13-like_H2TH"/>
</dbReference>
<feature type="domain" description="FPG-type" evidence="17">
    <location>
        <begin position="256"/>
        <end position="290"/>
    </location>
</feature>
<keyword evidence="20" id="KW-1185">Reference proteome</keyword>
<dbReference type="GO" id="GO:0034039">
    <property type="term" value="F:8-oxo-7,8-dihydroguanine DNA N-glycosylase activity"/>
    <property type="evidence" value="ECO:0007669"/>
    <property type="project" value="TreeGrafter"/>
</dbReference>
<dbReference type="RefSeq" id="WP_092565180.1">
    <property type="nucleotide sequence ID" value="NZ_FNQV01000011.1"/>
</dbReference>
<dbReference type="SUPFAM" id="SSF46946">
    <property type="entry name" value="S13-like H2TH domain"/>
    <property type="match status" value="1"/>
</dbReference>
<dbReference type="InterPro" id="IPR000214">
    <property type="entry name" value="Znf_DNA_glyclase/AP_lyase"/>
</dbReference>
<dbReference type="Pfam" id="PF06831">
    <property type="entry name" value="H2TH"/>
    <property type="match status" value="1"/>
</dbReference>
<evidence type="ECO:0000256" key="4">
    <source>
        <dbReference type="ARBA" id="ARBA00011245"/>
    </source>
</evidence>
<dbReference type="OrthoDB" id="9800855at2"/>
<dbReference type="Pfam" id="PF01149">
    <property type="entry name" value="Fapy_DNA_glyco"/>
    <property type="match status" value="1"/>
</dbReference>
<evidence type="ECO:0000259" key="17">
    <source>
        <dbReference type="PROSITE" id="PS51066"/>
    </source>
</evidence>
<dbReference type="PANTHER" id="PTHR22993:SF9">
    <property type="entry name" value="FORMAMIDOPYRIMIDINE-DNA GLYCOSYLASE"/>
    <property type="match status" value="1"/>
</dbReference>
<evidence type="ECO:0000256" key="8">
    <source>
        <dbReference type="ARBA" id="ARBA00022801"/>
    </source>
</evidence>
<dbReference type="GO" id="GO:0008270">
    <property type="term" value="F:zinc ion binding"/>
    <property type="evidence" value="ECO:0007669"/>
    <property type="project" value="UniProtKB-KW"/>
</dbReference>
<dbReference type="GO" id="GO:0003684">
    <property type="term" value="F:damaged DNA binding"/>
    <property type="evidence" value="ECO:0007669"/>
    <property type="project" value="InterPro"/>
</dbReference>
<dbReference type="GO" id="GO:0006284">
    <property type="term" value="P:base-excision repair"/>
    <property type="evidence" value="ECO:0007669"/>
    <property type="project" value="InterPro"/>
</dbReference>
<evidence type="ECO:0000256" key="10">
    <source>
        <dbReference type="ARBA" id="ARBA00023125"/>
    </source>
</evidence>
<keyword evidence="6" id="KW-0227">DNA damage</keyword>
<evidence type="ECO:0000256" key="12">
    <source>
        <dbReference type="ARBA" id="ARBA00023239"/>
    </source>
</evidence>
<dbReference type="InterPro" id="IPR020629">
    <property type="entry name" value="FPG_Glyclase"/>
</dbReference>